<organism evidence="1">
    <name type="scientific">freshwater metagenome</name>
    <dbReference type="NCBI Taxonomy" id="449393"/>
    <lineage>
        <taxon>unclassified sequences</taxon>
        <taxon>metagenomes</taxon>
        <taxon>ecological metagenomes</taxon>
    </lineage>
</organism>
<name>A0A6J6SE30_9ZZZZ</name>
<dbReference type="AlphaFoldDB" id="A0A6J6SE30"/>
<proteinExistence type="predicted"/>
<dbReference type="EMBL" id="CAEZYO010000029">
    <property type="protein sequence ID" value="CAB4733171.1"/>
    <property type="molecule type" value="Genomic_DNA"/>
</dbReference>
<reference evidence="1" key="1">
    <citation type="submission" date="2020-05" db="EMBL/GenBank/DDBJ databases">
        <authorList>
            <person name="Chiriac C."/>
            <person name="Salcher M."/>
            <person name="Ghai R."/>
            <person name="Kavagutti S V."/>
        </authorList>
    </citation>
    <scope>NUCLEOTIDE SEQUENCE</scope>
</reference>
<sequence length="142" mass="14698">MLEIIAGINCEVEEIGVSLISNTVPYLSFLISAAIASDLAIATWYWLSVKITTPNFLVPDLAIAYDAAVRETTKGSVVTFVFIPRLAPGVGPECHPNVGMPAAVAATTCAACSVASVPPRIRASTLSAIAAFIAVVRPLGVA</sequence>
<accession>A0A6J6SE30</accession>
<gene>
    <name evidence="1" type="ORF">UFOPK2731_00975</name>
</gene>
<evidence type="ECO:0000313" key="1">
    <source>
        <dbReference type="EMBL" id="CAB4733171.1"/>
    </source>
</evidence>
<protein>
    <submittedName>
        <fullName evidence="1">Unannotated protein</fullName>
    </submittedName>
</protein>